<sequence>MWTVKSFGQPRLGLSEIQSRLGEIGSPKRGREETWLVSSAKTRLGEEFCGFERTRVSPKRDVAIKLEGSGMCLVVGHMMGMELVEFPSATIGRGVLSLVIVYVGRTMGKELLCSRRLLLGEESIVCFLQVSEDERGLGSIQEDEKWELRSSDDGFLVTVWDGLVCGKRLGCSAKEMIEGEMRDNGFSDGVVMQGNGVV</sequence>
<dbReference type="Proteomes" id="UP000501690">
    <property type="component" value="Linkage Group LG3"/>
</dbReference>
<gene>
    <name evidence="1" type="ORF">DEO72_LG3g1914</name>
</gene>
<proteinExistence type="predicted"/>
<name>A0A4D6LFU6_VIGUN</name>
<dbReference type="AlphaFoldDB" id="A0A4D6LFU6"/>
<reference evidence="1 2" key="1">
    <citation type="submission" date="2019-04" db="EMBL/GenBank/DDBJ databases">
        <title>An improved genome assembly and genetic linkage map for asparagus bean, Vigna unguiculata ssp. sesquipedialis.</title>
        <authorList>
            <person name="Xia Q."/>
            <person name="Zhang R."/>
            <person name="Dong Y."/>
        </authorList>
    </citation>
    <scope>NUCLEOTIDE SEQUENCE [LARGE SCALE GENOMIC DNA]</scope>
    <source>
        <tissue evidence="1">Leaf</tissue>
    </source>
</reference>
<protein>
    <submittedName>
        <fullName evidence="1">Uncharacterized protein</fullName>
    </submittedName>
</protein>
<accession>A0A4D6LFU6</accession>
<organism evidence="1 2">
    <name type="scientific">Vigna unguiculata</name>
    <name type="common">Cowpea</name>
    <dbReference type="NCBI Taxonomy" id="3917"/>
    <lineage>
        <taxon>Eukaryota</taxon>
        <taxon>Viridiplantae</taxon>
        <taxon>Streptophyta</taxon>
        <taxon>Embryophyta</taxon>
        <taxon>Tracheophyta</taxon>
        <taxon>Spermatophyta</taxon>
        <taxon>Magnoliopsida</taxon>
        <taxon>eudicotyledons</taxon>
        <taxon>Gunneridae</taxon>
        <taxon>Pentapetalae</taxon>
        <taxon>rosids</taxon>
        <taxon>fabids</taxon>
        <taxon>Fabales</taxon>
        <taxon>Fabaceae</taxon>
        <taxon>Papilionoideae</taxon>
        <taxon>50 kb inversion clade</taxon>
        <taxon>NPAAA clade</taxon>
        <taxon>indigoferoid/millettioid clade</taxon>
        <taxon>Phaseoleae</taxon>
        <taxon>Vigna</taxon>
    </lineage>
</organism>
<dbReference type="EMBL" id="CP039347">
    <property type="protein sequence ID" value="QCD87380.1"/>
    <property type="molecule type" value="Genomic_DNA"/>
</dbReference>
<keyword evidence="2" id="KW-1185">Reference proteome</keyword>
<evidence type="ECO:0000313" key="2">
    <source>
        <dbReference type="Proteomes" id="UP000501690"/>
    </source>
</evidence>
<evidence type="ECO:0000313" key="1">
    <source>
        <dbReference type="EMBL" id="QCD87380.1"/>
    </source>
</evidence>